<accession>A0AAN7YM82</accession>
<dbReference type="AlphaFoldDB" id="A0AAN7YM82"/>
<proteinExistence type="predicted"/>
<name>A0AAN7YM82_9MYCE</name>
<evidence type="ECO:0000313" key="1">
    <source>
        <dbReference type="EMBL" id="KAK5576529.1"/>
    </source>
</evidence>
<dbReference type="EMBL" id="JAVFKY010000005">
    <property type="protein sequence ID" value="KAK5576529.1"/>
    <property type="molecule type" value="Genomic_DNA"/>
</dbReference>
<comment type="caution">
    <text evidence="1">The sequence shown here is derived from an EMBL/GenBank/DDBJ whole genome shotgun (WGS) entry which is preliminary data.</text>
</comment>
<organism evidence="1 2">
    <name type="scientific">Dictyostelium firmibasis</name>
    <dbReference type="NCBI Taxonomy" id="79012"/>
    <lineage>
        <taxon>Eukaryota</taxon>
        <taxon>Amoebozoa</taxon>
        <taxon>Evosea</taxon>
        <taxon>Eumycetozoa</taxon>
        <taxon>Dictyostelia</taxon>
        <taxon>Dictyosteliales</taxon>
        <taxon>Dictyosteliaceae</taxon>
        <taxon>Dictyostelium</taxon>
    </lineage>
</organism>
<dbReference type="Proteomes" id="UP001344447">
    <property type="component" value="Unassembled WGS sequence"/>
</dbReference>
<evidence type="ECO:0000313" key="2">
    <source>
        <dbReference type="Proteomes" id="UP001344447"/>
    </source>
</evidence>
<protein>
    <submittedName>
        <fullName evidence="1">Uncharacterized protein</fullName>
    </submittedName>
</protein>
<reference evidence="1 2" key="1">
    <citation type="submission" date="2023-11" db="EMBL/GenBank/DDBJ databases">
        <title>Dfirmibasis_genome.</title>
        <authorList>
            <person name="Edelbroek B."/>
            <person name="Kjellin J."/>
            <person name="Jerlstrom-Hultqvist J."/>
            <person name="Soderbom F."/>
        </authorList>
    </citation>
    <scope>NUCLEOTIDE SEQUENCE [LARGE SCALE GENOMIC DNA]</scope>
    <source>
        <strain evidence="1 2">TNS-C-14</strain>
    </source>
</reference>
<sequence>MNKLLISINIFEISKQIILPHENEEKQTIVNDTINELENAISSIINFYNK</sequence>
<gene>
    <name evidence="1" type="ORF">RB653_007673</name>
</gene>
<keyword evidence="2" id="KW-1185">Reference proteome</keyword>